<protein>
    <recommendedName>
        <fullName evidence="2">DUF5671 domain-containing protein</fullName>
    </recommendedName>
</protein>
<feature type="transmembrane region" description="Helical" evidence="1">
    <location>
        <begin position="96"/>
        <end position="122"/>
    </location>
</feature>
<keyword evidence="1" id="KW-0812">Transmembrane</keyword>
<keyword evidence="4" id="KW-1185">Reference proteome</keyword>
<accession>A0A3N0BSM0</accession>
<dbReference type="InterPro" id="IPR043728">
    <property type="entry name" value="DUF5671"/>
</dbReference>
<gene>
    <name evidence="3" type="ORF">D7003_14055</name>
</gene>
<dbReference type="AlphaFoldDB" id="A0A3N0BSM0"/>
<feature type="transmembrane region" description="Helical" evidence="1">
    <location>
        <begin position="165"/>
        <end position="191"/>
    </location>
</feature>
<proteinExistence type="predicted"/>
<feature type="transmembrane region" description="Helical" evidence="1">
    <location>
        <begin position="134"/>
        <end position="153"/>
    </location>
</feature>
<keyword evidence="1" id="KW-0472">Membrane</keyword>
<evidence type="ECO:0000313" key="4">
    <source>
        <dbReference type="Proteomes" id="UP000273807"/>
    </source>
</evidence>
<feature type="transmembrane region" description="Helical" evidence="1">
    <location>
        <begin position="435"/>
        <end position="454"/>
    </location>
</feature>
<feature type="domain" description="DUF5671" evidence="2">
    <location>
        <begin position="321"/>
        <end position="446"/>
    </location>
</feature>
<feature type="transmembrane region" description="Helical" evidence="1">
    <location>
        <begin position="206"/>
        <end position="228"/>
    </location>
</feature>
<keyword evidence="1" id="KW-1133">Transmembrane helix</keyword>
<dbReference type="OrthoDB" id="4954891at2"/>
<evidence type="ECO:0000256" key="1">
    <source>
        <dbReference type="SAM" id="Phobius"/>
    </source>
</evidence>
<feature type="transmembrane region" description="Helical" evidence="1">
    <location>
        <begin position="240"/>
        <end position="273"/>
    </location>
</feature>
<feature type="transmembrane region" description="Helical" evidence="1">
    <location>
        <begin position="285"/>
        <end position="303"/>
    </location>
</feature>
<feature type="domain" description="DUF5671" evidence="2">
    <location>
        <begin position="22"/>
        <end position="147"/>
    </location>
</feature>
<sequence length="558" mass="57197">MPASVVAATRRTGRSAQRTVRRLIVYALLFVLVVIAATGLGGLLGRLAVTGSELIADDVSGLALSLAFTLIGAPLALLLWWAVWRRLGEGAERSSVAWALYVAGIYVLSLLIAASSILGAMASLVGGEQVQWRLSLAAGVAWAAVWAWHVWIVRHGLKSPTRLAGVPAVLGSVLGLVIGVGGAVSALALLFDAALLGAGASVGRPWWLSGLQTLIWATGGSLLWWWHWKYAGVRRLRGGLADVALITAGVLGAGILALGGAGVALFVVLRLLFDPADAIEILLEPLGPAVAAAAVGSIVWVYHRGIARERPGSAGHGGRLVTSGVALVAAASGVGVIVNATLAITTAPLAGSGVRSLLLGGISSLAVGGPVWWLAWRPRDQTRAGEPWLNARRVYLLAVFGLSAVAAVITLLVIGFRLFEFALDDVFGGSLIDRIRAPLGLLAATGLAAGYHFAAWRRDREILAAAGQPRQRNIGHVILVTGSDSGPLQRAIGEATGAGVTVWARADAGDTAGNGAEAAGPGGMLETRLIAALAGVSGNRVLVIVAPGGSIETIPLLG</sequence>
<dbReference type="Pfam" id="PF18920">
    <property type="entry name" value="DUF5671"/>
    <property type="match status" value="2"/>
</dbReference>
<comment type="caution">
    <text evidence="3">The sequence shown here is derived from an EMBL/GenBank/DDBJ whole genome shotgun (WGS) entry which is preliminary data.</text>
</comment>
<feature type="transmembrane region" description="Helical" evidence="1">
    <location>
        <begin position="394"/>
        <end position="415"/>
    </location>
</feature>
<feature type="transmembrane region" description="Helical" evidence="1">
    <location>
        <begin position="356"/>
        <end position="374"/>
    </location>
</feature>
<evidence type="ECO:0000313" key="3">
    <source>
        <dbReference type="EMBL" id="RNL52089.1"/>
    </source>
</evidence>
<organism evidence="3 4">
    <name type="scientific">Arthrobacter oryzae</name>
    <dbReference type="NCBI Taxonomy" id="409290"/>
    <lineage>
        <taxon>Bacteria</taxon>
        <taxon>Bacillati</taxon>
        <taxon>Actinomycetota</taxon>
        <taxon>Actinomycetes</taxon>
        <taxon>Micrococcales</taxon>
        <taxon>Micrococcaceae</taxon>
        <taxon>Arthrobacter</taxon>
    </lineage>
</organism>
<feature type="transmembrane region" description="Helical" evidence="1">
    <location>
        <begin position="23"/>
        <end position="49"/>
    </location>
</feature>
<name>A0A3N0BSM0_9MICC</name>
<dbReference type="Proteomes" id="UP000273807">
    <property type="component" value="Unassembled WGS sequence"/>
</dbReference>
<feature type="transmembrane region" description="Helical" evidence="1">
    <location>
        <begin position="61"/>
        <end position="84"/>
    </location>
</feature>
<evidence type="ECO:0000259" key="2">
    <source>
        <dbReference type="Pfam" id="PF18920"/>
    </source>
</evidence>
<reference evidence="3 4" key="1">
    <citation type="submission" date="2018-10" db="EMBL/GenBank/DDBJ databases">
        <title>Genome sequencing of Arthrobacter oryzae TNB02.</title>
        <authorList>
            <person name="Cho Y.-J."/>
            <person name="Cho A."/>
            <person name="Kim O.-S."/>
        </authorList>
    </citation>
    <scope>NUCLEOTIDE SEQUENCE [LARGE SCALE GENOMIC DNA]</scope>
    <source>
        <strain evidence="3 4">TNB02</strain>
    </source>
</reference>
<feature type="transmembrane region" description="Helical" evidence="1">
    <location>
        <begin position="324"/>
        <end position="344"/>
    </location>
</feature>
<dbReference type="EMBL" id="RBED01000114">
    <property type="protein sequence ID" value="RNL52089.1"/>
    <property type="molecule type" value="Genomic_DNA"/>
</dbReference>